<accession>A0A1G7FED6</accession>
<organism evidence="1 2">
    <name type="scientific">Ulvibacter litoralis</name>
    <dbReference type="NCBI Taxonomy" id="227084"/>
    <lineage>
        <taxon>Bacteria</taxon>
        <taxon>Pseudomonadati</taxon>
        <taxon>Bacteroidota</taxon>
        <taxon>Flavobacteriia</taxon>
        <taxon>Flavobacteriales</taxon>
        <taxon>Flavobacteriaceae</taxon>
        <taxon>Ulvibacter</taxon>
    </lineage>
</organism>
<sequence length="44" mass="5421">MKTYKNLQKTKKIVQQKRDELLYVAEQIYNRHDPWAYTTKQYAS</sequence>
<dbReference type="EMBL" id="FNBA01000002">
    <property type="protein sequence ID" value="SDE74240.1"/>
    <property type="molecule type" value="Genomic_DNA"/>
</dbReference>
<gene>
    <name evidence="1" type="ORF">SAMN05421855_102507</name>
</gene>
<evidence type="ECO:0008006" key="3">
    <source>
        <dbReference type="Google" id="ProtNLM"/>
    </source>
</evidence>
<reference evidence="1 2" key="1">
    <citation type="submission" date="2016-10" db="EMBL/GenBank/DDBJ databases">
        <authorList>
            <person name="de Groot N.N."/>
        </authorList>
    </citation>
    <scope>NUCLEOTIDE SEQUENCE [LARGE SCALE GENOMIC DNA]</scope>
    <source>
        <strain evidence="1 2">DSM 16195</strain>
    </source>
</reference>
<dbReference type="AlphaFoldDB" id="A0A1G7FED6"/>
<proteinExistence type="predicted"/>
<dbReference type="RefSeq" id="WP_262891365.1">
    <property type="nucleotide sequence ID" value="NZ_BMWO01000002.1"/>
</dbReference>
<evidence type="ECO:0000313" key="2">
    <source>
        <dbReference type="Proteomes" id="UP000199321"/>
    </source>
</evidence>
<keyword evidence="2" id="KW-1185">Reference proteome</keyword>
<dbReference type="Proteomes" id="UP000199321">
    <property type="component" value="Unassembled WGS sequence"/>
</dbReference>
<protein>
    <recommendedName>
        <fullName evidence="3">Transposase</fullName>
    </recommendedName>
</protein>
<name>A0A1G7FED6_9FLAO</name>
<evidence type="ECO:0000313" key="1">
    <source>
        <dbReference type="EMBL" id="SDE74240.1"/>
    </source>
</evidence>